<dbReference type="GO" id="GO:0003677">
    <property type="term" value="F:DNA binding"/>
    <property type="evidence" value="ECO:0007669"/>
    <property type="project" value="TreeGrafter"/>
</dbReference>
<name>A0AAW2NM57_SESRA</name>
<dbReference type="InterPro" id="IPR029188">
    <property type="entry name" value="Rrp14_N"/>
</dbReference>
<evidence type="ECO:0000313" key="7">
    <source>
        <dbReference type="EMBL" id="KAL0344925.1"/>
    </source>
</evidence>
<comment type="similarity">
    <text evidence="2">Belongs to the SURF6 family.</text>
</comment>
<dbReference type="Pfam" id="PF15459">
    <property type="entry name" value="RRP14"/>
    <property type="match status" value="1"/>
</dbReference>
<sequence>MKKKKQKPTTPNPAADEFGGDLKSIIHAHSEYFDHLIELIPPRFYLSNDDGDSKPWYQGLSKAAKASLKQQSKQNVKLARRQRFDPDKEPSSTLQLLQQQQQNSKNPVSDEGNFTNLEDGESGAKPIDVEENKEKSVTYEELREKLRRKIELLRGNRGEKKMDEKKVKNDGNKRKRGGENDGGQSGKGVHLDEDEDGEEIIEYGKVRLGDEEEAKQGKKKKRKLPKGKELERVKRTEEVKRENPSVAERESWKAATSRAMGVKVHDSARLIKESMKKEKRKKEKNKEKWKERVETQEKMKEEKQRKRKENIVGRINEKKMRKIAKREKKLMRPGFEGRKEGFITPE</sequence>
<feature type="compositionally biased region" description="Basic and acidic residues" evidence="4">
    <location>
        <begin position="226"/>
        <end position="252"/>
    </location>
</feature>
<evidence type="ECO:0008006" key="8">
    <source>
        <dbReference type="Google" id="ProtNLM"/>
    </source>
</evidence>
<feature type="compositionally biased region" description="Basic and acidic residues" evidence="4">
    <location>
        <begin position="127"/>
        <end position="172"/>
    </location>
</feature>
<feature type="compositionally biased region" description="Basic and acidic residues" evidence="4">
    <location>
        <begin position="335"/>
        <end position="346"/>
    </location>
</feature>
<keyword evidence="3" id="KW-0539">Nucleus</keyword>
<gene>
    <name evidence="7" type="ORF">Sradi_4323800</name>
</gene>
<dbReference type="EMBL" id="JACGWJ010000019">
    <property type="protein sequence ID" value="KAL0344925.1"/>
    <property type="molecule type" value="Genomic_DNA"/>
</dbReference>
<dbReference type="GO" id="GO:0042273">
    <property type="term" value="P:ribosomal large subunit biogenesis"/>
    <property type="evidence" value="ECO:0007669"/>
    <property type="project" value="TreeGrafter"/>
</dbReference>
<feature type="compositionally biased region" description="Basic and acidic residues" evidence="4">
    <location>
        <begin position="284"/>
        <end position="318"/>
    </location>
</feature>
<accession>A0AAW2NM57</accession>
<dbReference type="GO" id="GO:0042274">
    <property type="term" value="P:ribosomal small subunit biogenesis"/>
    <property type="evidence" value="ECO:0007669"/>
    <property type="project" value="TreeGrafter"/>
</dbReference>
<comment type="caution">
    <text evidence="7">The sequence shown here is derived from an EMBL/GenBank/DDBJ whole genome shotgun (WGS) entry which is preliminary data.</text>
</comment>
<proteinExistence type="inferred from homology"/>
<evidence type="ECO:0000259" key="5">
    <source>
        <dbReference type="Pfam" id="PF04935"/>
    </source>
</evidence>
<comment type="subcellular location">
    <subcellularLocation>
        <location evidence="1">Nucleus</location>
    </subcellularLocation>
</comment>
<dbReference type="Pfam" id="PF04935">
    <property type="entry name" value="SURF6"/>
    <property type="match status" value="1"/>
</dbReference>
<dbReference type="GO" id="GO:0005730">
    <property type="term" value="C:nucleolus"/>
    <property type="evidence" value="ECO:0007669"/>
    <property type="project" value="TreeGrafter"/>
</dbReference>
<feature type="domain" description="Ribosomal RNA-processing protein 14/surfeit locus protein 6 C-terminal" evidence="5">
    <location>
        <begin position="142"/>
        <end position="322"/>
    </location>
</feature>
<dbReference type="InterPro" id="IPR007019">
    <property type="entry name" value="SURF6"/>
</dbReference>
<evidence type="ECO:0000256" key="4">
    <source>
        <dbReference type="SAM" id="MobiDB-lite"/>
    </source>
</evidence>
<feature type="compositionally biased region" description="Basic residues" evidence="4">
    <location>
        <begin position="319"/>
        <end position="331"/>
    </location>
</feature>
<feature type="compositionally biased region" description="Acidic residues" evidence="4">
    <location>
        <begin position="192"/>
        <end position="201"/>
    </location>
</feature>
<protein>
    <recommendedName>
        <fullName evidence="8">Surfeit locus protein 6</fullName>
    </recommendedName>
</protein>
<dbReference type="PANTHER" id="PTHR14369:SF0">
    <property type="entry name" value="SURFEIT LOCUS PROTEIN 6"/>
    <property type="match status" value="1"/>
</dbReference>
<dbReference type="GO" id="GO:0003723">
    <property type="term" value="F:RNA binding"/>
    <property type="evidence" value="ECO:0007669"/>
    <property type="project" value="TreeGrafter"/>
</dbReference>
<dbReference type="AlphaFoldDB" id="A0AAW2NM57"/>
<reference evidence="7" key="2">
    <citation type="journal article" date="2024" name="Plant">
        <title>Genomic evolution and insights into agronomic trait innovations of Sesamum species.</title>
        <authorList>
            <person name="Miao H."/>
            <person name="Wang L."/>
            <person name="Qu L."/>
            <person name="Liu H."/>
            <person name="Sun Y."/>
            <person name="Le M."/>
            <person name="Wang Q."/>
            <person name="Wei S."/>
            <person name="Zheng Y."/>
            <person name="Lin W."/>
            <person name="Duan Y."/>
            <person name="Cao H."/>
            <person name="Xiong S."/>
            <person name="Wang X."/>
            <person name="Wei L."/>
            <person name="Li C."/>
            <person name="Ma Q."/>
            <person name="Ju M."/>
            <person name="Zhao R."/>
            <person name="Li G."/>
            <person name="Mu C."/>
            <person name="Tian Q."/>
            <person name="Mei H."/>
            <person name="Zhang T."/>
            <person name="Gao T."/>
            <person name="Zhang H."/>
        </authorList>
    </citation>
    <scope>NUCLEOTIDE SEQUENCE</scope>
    <source>
        <strain evidence="7">G02</strain>
    </source>
</reference>
<feature type="region of interest" description="Disordered" evidence="4">
    <location>
        <begin position="67"/>
        <end position="346"/>
    </location>
</feature>
<evidence type="ECO:0000259" key="6">
    <source>
        <dbReference type="Pfam" id="PF15459"/>
    </source>
</evidence>
<feature type="compositionally biased region" description="Basic and acidic residues" evidence="4">
    <location>
        <begin position="263"/>
        <end position="276"/>
    </location>
</feature>
<evidence type="ECO:0000256" key="2">
    <source>
        <dbReference type="ARBA" id="ARBA00005904"/>
    </source>
</evidence>
<reference evidence="7" key="1">
    <citation type="submission" date="2020-06" db="EMBL/GenBank/DDBJ databases">
        <authorList>
            <person name="Li T."/>
            <person name="Hu X."/>
            <person name="Zhang T."/>
            <person name="Song X."/>
            <person name="Zhang H."/>
            <person name="Dai N."/>
            <person name="Sheng W."/>
            <person name="Hou X."/>
            <person name="Wei L."/>
        </authorList>
    </citation>
    <scope>NUCLEOTIDE SEQUENCE</scope>
    <source>
        <strain evidence="7">G02</strain>
        <tissue evidence="7">Leaf</tissue>
    </source>
</reference>
<dbReference type="InterPro" id="IPR029190">
    <property type="entry name" value="Rrp14/SURF6_C"/>
</dbReference>
<feature type="domain" description="Ribosomal RNA-processing protein 14 N-terminal" evidence="6">
    <location>
        <begin position="26"/>
        <end position="87"/>
    </location>
</feature>
<dbReference type="PANTHER" id="PTHR14369">
    <property type="entry name" value="SURFEIT LOCUS PROTEIN 6"/>
    <property type="match status" value="1"/>
</dbReference>
<evidence type="ECO:0000256" key="3">
    <source>
        <dbReference type="ARBA" id="ARBA00023242"/>
    </source>
</evidence>
<feature type="compositionally biased region" description="Polar residues" evidence="4">
    <location>
        <begin position="103"/>
        <end position="116"/>
    </location>
</feature>
<organism evidence="7">
    <name type="scientific">Sesamum radiatum</name>
    <name type="common">Black benniseed</name>
    <dbReference type="NCBI Taxonomy" id="300843"/>
    <lineage>
        <taxon>Eukaryota</taxon>
        <taxon>Viridiplantae</taxon>
        <taxon>Streptophyta</taxon>
        <taxon>Embryophyta</taxon>
        <taxon>Tracheophyta</taxon>
        <taxon>Spermatophyta</taxon>
        <taxon>Magnoliopsida</taxon>
        <taxon>eudicotyledons</taxon>
        <taxon>Gunneridae</taxon>
        <taxon>Pentapetalae</taxon>
        <taxon>asterids</taxon>
        <taxon>lamiids</taxon>
        <taxon>Lamiales</taxon>
        <taxon>Pedaliaceae</taxon>
        <taxon>Sesamum</taxon>
    </lineage>
</organism>
<evidence type="ECO:0000256" key="1">
    <source>
        <dbReference type="ARBA" id="ARBA00004123"/>
    </source>
</evidence>